<dbReference type="InterPro" id="IPR007421">
    <property type="entry name" value="Schlafen_AlbA_2_dom"/>
</dbReference>
<organism evidence="2 3">
    <name type="scientific">Marinicella pacifica</name>
    <dbReference type="NCBI Taxonomy" id="1171543"/>
    <lineage>
        <taxon>Bacteria</taxon>
        <taxon>Pseudomonadati</taxon>
        <taxon>Pseudomonadota</taxon>
        <taxon>Gammaproteobacteria</taxon>
        <taxon>Lysobacterales</taxon>
        <taxon>Marinicellaceae</taxon>
        <taxon>Marinicella</taxon>
    </lineage>
</organism>
<dbReference type="Gene3D" id="3.30.565.60">
    <property type="match status" value="1"/>
</dbReference>
<accession>A0A917CGA2</accession>
<evidence type="ECO:0000313" key="3">
    <source>
        <dbReference type="Proteomes" id="UP000605253"/>
    </source>
</evidence>
<dbReference type="AlphaFoldDB" id="A0A917CGA2"/>
<dbReference type="Gene3D" id="3.30.950.30">
    <property type="entry name" value="Schlafen, AAA domain"/>
    <property type="match status" value="1"/>
</dbReference>
<dbReference type="InterPro" id="IPR038461">
    <property type="entry name" value="Schlafen_AlbA_2_dom_sf"/>
</dbReference>
<reference evidence="2" key="2">
    <citation type="submission" date="2020-09" db="EMBL/GenBank/DDBJ databases">
        <authorList>
            <person name="Sun Q."/>
            <person name="Zhou Y."/>
        </authorList>
    </citation>
    <scope>NUCLEOTIDE SEQUENCE</scope>
    <source>
        <strain evidence="2">CGMCC 1.12181</strain>
    </source>
</reference>
<sequence>MNEKELQIKRDLVLVEEILANNNEFTCVEFKHNNSDTEMIGKLISALSNAARIEQQDFAYVIWGVEDESKNILGTKFDPDTKKVGNQVFIMWLTQKLKPRLAFSFRKVKHPEGLLVLLEIPAVINTPVEFDKISYVRIGSATPRLSDFPEHHKKLIVNLRPYNWEKAIAKSFVTSDEVLKLLDYTSYFKFTNQNLPDNKSGILERLAGDFLIVKDVGSHWNITNLGAILFAENLDDFGSSVSRKGIRFVSYDGENKAGTIKQRIDGKRGYARAFEGIVSYINDLLPVNEHIGQVRRQSMLLFPEIAIREIIANAIIHQDFTISGMGPLVELFDSRLEVTNPGKSLVKPDRMIDLPPRSRNEALASLMRRMNFCEEQGTGLDKVVISIEIHQLPPPKFQENDDSMRVVLFSPRSFADMSVNERVRACYQHAIIRYLEGKKLKNKSLCGRFGIEKKNAAQATKVINKTLDMNLIKVADPEHPRGGYEPFWA</sequence>
<gene>
    <name evidence="2" type="primary">mloB</name>
    <name evidence="2" type="ORF">GCM10011365_01950</name>
</gene>
<proteinExistence type="predicted"/>
<dbReference type="Pfam" id="PF13749">
    <property type="entry name" value="HATPase_c_4"/>
    <property type="match status" value="1"/>
</dbReference>
<dbReference type="Pfam" id="PF04326">
    <property type="entry name" value="SLFN_AlbA_2"/>
    <property type="match status" value="1"/>
</dbReference>
<evidence type="ECO:0000313" key="2">
    <source>
        <dbReference type="EMBL" id="GGF84602.1"/>
    </source>
</evidence>
<dbReference type="EMBL" id="BMEO01000001">
    <property type="protein sequence ID" value="GGF84602.1"/>
    <property type="molecule type" value="Genomic_DNA"/>
</dbReference>
<keyword evidence="3" id="KW-1185">Reference proteome</keyword>
<dbReference type="RefSeq" id="WP_188363795.1">
    <property type="nucleotide sequence ID" value="NZ_BAABJF010000011.1"/>
</dbReference>
<dbReference type="InterPro" id="IPR038475">
    <property type="entry name" value="RecG_C_sf"/>
</dbReference>
<feature type="domain" description="Schlafen AlbA-2" evidence="1">
    <location>
        <begin position="27"/>
        <end position="142"/>
    </location>
</feature>
<evidence type="ECO:0000259" key="1">
    <source>
        <dbReference type="Pfam" id="PF04326"/>
    </source>
</evidence>
<reference evidence="2" key="1">
    <citation type="journal article" date="2014" name="Int. J. Syst. Evol. Microbiol.">
        <title>Complete genome sequence of Corynebacterium casei LMG S-19264T (=DSM 44701T), isolated from a smear-ripened cheese.</title>
        <authorList>
            <consortium name="US DOE Joint Genome Institute (JGI-PGF)"/>
            <person name="Walter F."/>
            <person name="Albersmeier A."/>
            <person name="Kalinowski J."/>
            <person name="Ruckert C."/>
        </authorList>
    </citation>
    <scope>NUCLEOTIDE SEQUENCE</scope>
    <source>
        <strain evidence="2">CGMCC 1.12181</strain>
    </source>
</reference>
<protein>
    <submittedName>
        <fullName evidence="2">Transcriptional regulator</fullName>
    </submittedName>
</protein>
<dbReference type="Proteomes" id="UP000605253">
    <property type="component" value="Unassembled WGS sequence"/>
</dbReference>
<dbReference type="PANTHER" id="PTHR30595">
    <property type="entry name" value="GLPR-RELATED TRANSCRIPTIONAL REPRESSOR"/>
    <property type="match status" value="1"/>
</dbReference>
<dbReference type="PANTHER" id="PTHR30595:SF6">
    <property type="entry name" value="SCHLAFEN ALBA-2 DOMAIN-CONTAINING PROTEIN"/>
    <property type="match status" value="1"/>
</dbReference>
<comment type="caution">
    <text evidence="2">The sequence shown here is derived from an EMBL/GenBank/DDBJ whole genome shotgun (WGS) entry which is preliminary data.</text>
</comment>
<name>A0A917CGA2_9GAMM</name>